<protein>
    <submittedName>
        <fullName evidence="2">GT2 family glycosyltransferase</fullName>
    </submittedName>
</protein>
<dbReference type="Pfam" id="PF00535">
    <property type="entry name" value="Glycos_transf_2"/>
    <property type="match status" value="1"/>
</dbReference>
<comment type="caution">
    <text evidence="2">The sequence shown here is derived from an EMBL/GenBank/DDBJ whole genome shotgun (WGS) entry which is preliminary data.</text>
</comment>
<dbReference type="OrthoDB" id="153025at2"/>
<evidence type="ECO:0000313" key="2">
    <source>
        <dbReference type="EMBL" id="TQM63414.1"/>
    </source>
</evidence>
<dbReference type="PANTHER" id="PTHR43179">
    <property type="entry name" value="RHAMNOSYLTRANSFERASE WBBL"/>
    <property type="match status" value="1"/>
</dbReference>
<dbReference type="InterPro" id="IPR029044">
    <property type="entry name" value="Nucleotide-diphossugar_trans"/>
</dbReference>
<dbReference type="GO" id="GO:0016740">
    <property type="term" value="F:transferase activity"/>
    <property type="evidence" value="ECO:0007669"/>
    <property type="project" value="UniProtKB-KW"/>
</dbReference>
<dbReference type="Gene3D" id="3.90.550.10">
    <property type="entry name" value="Spore Coat Polysaccharide Biosynthesis Protein SpsA, Chain A"/>
    <property type="match status" value="1"/>
</dbReference>
<dbReference type="SUPFAM" id="SSF53448">
    <property type="entry name" value="Nucleotide-diphospho-sugar transferases"/>
    <property type="match status" value="1"/>
</dbReference>
<proteinExistence type="predicted"/>
<accession>A0A543HYI3</accession>
<sequence>MKQKIATTIVRLPGGRRALDEAIIRRQLAQISASGVFDLEFYRAQAGQSFSSNRAAIQHFLSHGAEQGLSPHPLINLDWAQRELTGRGALAHGVGADEACAALRRPSTPLVSPSPLFDMERYLAQRSEGPVPETTWDAVAEFLSTATDDTPLPSARGAHTWGGLRHHHLDYERAAARGQVVTWRGGTMLSTPDTGGGVDWIEQRETLAERTVGLTSLLIPTYEDWEMTQRAVEAVLADESVPTEVVIIDNGSRPAVSRTLWELFGAEPRCVLRREPSNRNFAGGSNIAFAESSGDRVVFLNNDTEARAGWLASLRAALDGRPDILGVQPRLLYPDGSLQAVGTVFWDERTLPWHLLAGHPEYDAPDGLHAGFSAITAAAMMLRPEHVVENRGFDELYKNGYEDVDLCLSLVKRHSGSFAVCHDARVTHHESKSTGRARFAIPNRELFLSRWRGALPVDAARFYAEVGFDIAAVMPGNSFGDALVRGSQPIVMARPDAAGLAPERWVIRAEEGSYEIPGSAALRVSLRDLGELIADAVRAAGGRAESVSCDHPRDREYLDTVAVFLTHLAPVTPQPGVLNVLVRSPEETLKGDRPAAPTAASRSIREYQDGACDLVIRLGELSLAEGEPDVAALAAAVYTAVSEARHGI</sequence>
<reference evidence="2 3" key="1">
    <citation type="submission" date="2019-06" db="EMBL/GenBank/DDBJ databases">
        <title>Sequencing the genomes of 1000 actinobacteria strains.</title>
        <authorList>
            <person name="Klenk H.-P."/>
        </authorList>
    </citation>
    <scope>NUCLEOTIDE SEQUENCE [LARGE SCALE GENOMIC DNA]</scope>
    <source>
        <strain evidence="2 3">DSM 18031</strain>
    </source>
</reference>
<dbReference type="PANTHER" id="PTHR43179:SF7">
    <property type="entry name" value="RHAMNOSYLTRANSFERASE WBBL"/>
    <property type="match status" value="1"/>
</dbReference>
<dbReference type="AlphaFoldDB" id="A0A543HYI3"/>
<evidence type="ECO:0000313" key="3">
    <source>
        <dbReference type="Proteomes" id="UP000318331"/>
    </source>
</evidence>
<keyword evidence="2" id="KW-0808">Transferase</keyword>
<keyword evidence="3" id="KW-1185">Reference proteome</keyword>
<gene>
    <name evidence="2" type="ORF">FB466_1676</name>
</gene>
<feature type="domain" description="Glycosyltransferase 2-like" evidence="1">
    <location>
        <begin position="216"/>
        <end position="329"/>
    </location>
</feature>
<dbReference type="EMBL" id="VFPN01000002">
    <property type="protein sequence ID" value="TQM63414.1"/>
    <property type="molecule type" value="Genomic_DNA"/>
</dbReference>
<dbReference type="Proteomes" id="UP000318331">
    <property type="component" value="Unassembled WGS sequence"/>
</dbReference>
<name>A0A543HYI3_9MICO</name>
<dbReference type="RefSeq" id="WP_141917483.1">
    <property type="nucleotide sequence ID" value="NZ_BAAAYS010000011.1"/>
</dbReference>
<organism evidence="2 3">
    <name type="scientific">Klugiella xanthotipulae</name>
    <dbReference type="NCBI Taxonomy" id="244735"/>
    <lineage>
        <taxon>Bacteria</taxon>
        <taxon>Bacillati</taxon>
        <taxon>Actinomycetota</taxon>
        <taxon>Actinomycetes</taxon>
        <taxon>Micrococcales</taxon>
        <taxon>Microbacteriaceae</taxon>
        <taxon>Klugiella</taxon>
    </lineage>
</organism>
<evidence type="ECO:0000259" key="1">
    <source>
        <dbReference type="Pfam" id="PF00535"/>
    </source>
</evidence>
<dbReference type="InterPro" id="IPR001173">
    <property type="entry name" value="Glyco_trans_2-like"/>
</dbReference>